<feature type="compositionally biased region" description="Basic and acidic residues" evidence="1">
    <location>
        <begin position="90"/>
        <end position="106"/>
    </location>
</feature>
<dbReference type="Proteomes" id="UP000557392">
    <property type="component" value="Unassembled WGS sequence"/>
</dbReference>
<protein>
    <submittedName>
        <fullName evidence="2">Uncharacterized protein</fullName>
    </submittedName>
</protein>
<dbReference type="RefSeq" id="WP_183999150.1">
    <property type="nucleotide sequence ID" value="NZ_JACIEH010000003.1"/>
</dbReference>
<feature type="region of interest" description="Disordered" evidence="1">
    <location>
        <begin position="90"/>
        <end position="194"/>
    </location>
</feature>
<proteinExistence type="predicted"/>
<dbReference type="EMBL" id="JACIEH010000003">
    <property type="protein sequence ID" value="MBB4099788.1"/>
    <property type="molecule type" value="Genomic_DNA"/>
</dbReference>
<accession>A0A7W6NXY5</accession>
<keyword evidence="3" id="KW-1185">Reference proteome</keyword>
<gene>
    <name evidence="2" type="ORF">GGR46_003360</name>
</gene>
<evidence type="ECO:0000256" key="1">
    <source>
        <dbReference type="SAM" id="MobiDB-lite"/>
    </source>
</evidence>
<evidence type="ECO:0000313" key="3">
    <source>
        <dbReference type="Proteomes" id="UP000557392"/>
    </source>
</evidence>
<name>A0A7W6NXY5_9SPHN</name>
<reference evidence="2 3" key="1">
    <citation type="submission" date="2020-08" db="EMBL/GenBank/DDBJ databases">
        <title>Genomic Encyclopedia of Type Strains, Phase IV (KMG-IV): sequencing the most valuable type-strain genomes for metagenomic binning, comparative biology and taxonomic classification.</title>
        <authorList>
            <person name="Goeker M."/>
        </authorList>
    </citation>
    <scope>NUCLEOTIDE SEQUENCE [LARGE SCALE GENOMIC DNA]</scope>
    <source>
        <strain evidence="2 3">DSM 101806</strain>
    </source>
</reference>
<comment type="caution">
    <text evidence="2">The sequence shown here is derived from an EMBL/GenBank/DDBJ whole genome shotgun (WGS) entry which is preliminary data.</text>
</comment>
<sequence length="194" mass="21302">MLVEIVREFNGYNNGKIGLSQRQLAERLHTTNFGKIGNAIAELMEHGLVDVSTEGKWKQRMAREYRLTFVTSGDRNHLRAATNEYRDWVRDKSSADDVSARRRVSADDVSAGKRTPADDVSAKIAAHRRKTIVSQDLPADDVSPLISKPSHGPATGSSNEHKTPSKDPENTGGDFSASDLTPQGRAFAARVMGR</sequence>
<organism evidence="2 3">
    <name type="scientific">Sphingomonas kyeonggiensis</name>
    <dbReference type="NCBI Taxonomy" id="1268553"/>
    <lineage>
        <taxon>Bacteria</taxon>
        <taxon>Pseudomonadati</taxon>
        <taxon>Pseudomonadota</taxon>
        <taxon>Alphaproteobacteria</taxon>
        <taxon>Sphingomonadales</taxon>
        <taxon>Sphingomonadaceae</taxon>
        <taxon>Sphingomonas</taxon>
    </lineage>
</organism>
<feature type="compositionally biased region" description="Basic and acidic residues" evidence="1">
    <location>
        <begin position="159"/>
        <end position="169"/>
    </location>
</feature>
<evidence type="ECO:0000313" key="2">
    <source>
        <dbReference type="EMBL" id="MBB4099788.1"/>
    </source>
</evidence>
<dbReference type="AlphaFoldDB" id="A0A7W6NXY5"/>